<dbReference type="EMBL" id="JBHUMK010000029">
    <property type="protein sequence ID" value="MFD2609171.1"/>
    <property type="molecule type" value="Genomic_DNA"/>
</dbReference>
<evidence type="ECO:0000256" key="1">
    <source>
        <dbReference type="ARBA" id="ARBA00011900"/>
    </source>
</evidence>
<sequence>MDADTFIQRWQGSGGAERANYVSFLTDLCRVLGVPEPDPTRPDDALNAYVFEKTVQDQHEDGKATVRRIDLYRRGHFILEAKQGVEQEAQVEEALVKRANRAPQKKGHGTRGTRGWDAFMRRAREQAERYARLLPAAEGRPPFLLVVDVGHVIEVYAEFTRTGGAYRPFPDARSHRIELADLRREDVRDRLRAIWLDPQSLDPSTRAVAVTNQVAVTLANLSRQLEGDGFTPERISAFLTRMIFTMFAEDVGLIEGGRFRKALTDLRGRLDAFVPTVEELWSKMATGGYSVALQDRVRHFNGGLFEGVEVLPVTDAGLDLLIDAAAHDWSHVEPSIFGTLVERALNPEERHKLGAHYTPRAYVERLVNWTVITPLRGDWKNVQVQVQATLDRGEGSAAAQKKARALVEAFLAKLMHTRVLDPACGTGNFLYVSMELLKALEAEVVEALVGLGGAVPLIGINPEQFLGIEVNPRAMSVAELVLWIGYLQLYAREHGKAAPPEPILRAFHNIEHRDAVLAWDEKRPRLNADGTPVTRWDGTTTRPHPVTGEPVPDPSATITDTEYVNPSQAAWPRADFIVGNPPFLGSKRMRESLGDGYVDALQAAYPDVPQATDFVLRWWDRAARLTHSGAVRRFGLITTNSITQTYNRRALEPHLSGKEALSLVYATPDHPWVDEADGAAVRIAMTVAEAGQKPGVLALVERERTLAGEGQDLVEAFTELPGVIHPDLRVGTNLAAAGELQANLGLCAVGMKTIGKGFLITPDKADILGRGTPHVDTRVRPYLNGRDLMARTRGVYVIDLYGLTAAQARDEYPQLYQHLHDTVYDERQQNNNALFRELWWVLGHPRPVFRAFTQGMTRYVATLETAKHQVFQFLPASVIPDSTIVTFGFEDAYHLGVLQSRVHVTWALAQGGRLGVGNDPRYNKTRCFETFPFPDATPEQQAVIRDLAEHLDAHRKAVLAEHEDLTMTGLYNVLAKLRVGEALTDADRRVHDQSRLTILKELHDALDGAVLAAYGWPADLSVDDVLAQLADLNATRVQEEARGRVRYLRPAYQDPAGAVTEGLDLSPTAAPARAAALPAFPSTLPAQVKAVREVLVTAGGPLRASDVAARFRGGKLDAVTDIIETLVVLGQAQVNVDDESGELRYAA</sequence>
<feature type="domain" description="MmeI-like helicase spacer" evidence="7">
    <location>
        <begin position="234"/>
        <end position="305"/>
    </location>
</feature>
<keyword evidence="2 10" id="KW-0489">Methyltransferase</keyword>
<dbReference type="PANTHER" id="PTHR33841">
    <property type="entry name" value="DNA METHYLTRANSFERASE YEEA-RELATED"/>
    <property type="match status" value="1"/>
</dbReference>
<organism evidence="10 11">
    <name type="scientific">Deinococcus taklimakanensis</name>
    <dbReference type="NCBI Taxonomy" id="536443"/>
    <lineage>
        <taxon>Bacteria</taxon>
        <taxon>Thermotogati</taxon>
        <taxon>Deinococcota</taxon>
        <taxon>Deinococci</taxon>
        <taxon>Deinococcales</taxon>
        <taxon>Deinococcaceae</taxon>
        <taxon>Deinococcus</taxon>
    </lineage>
</organism>
<feature type="domain" description="MmeI-like target recognition" evidence="8">
    <location>
        <begin position="867"/>
        <end position="935"/>
    </location>
</feature>
<dbReference type="InterPro" id="IPR046820">
    <property type="entry name" value="MmeI_TRD"/>
</dbReference>
<evidence type="ECO:0000256" key="4">
    <source>
        <dbReference type="ARBA" id="ARBA00047942"/>
    </source>
</evidence>
<dbReference type="InterPro" id="IPR050953">
    <property type="entry name" value="N4_N6_ade-DNA_methylase"/>
</dbReference>
<dbReference type="Pfam" id="PF20465">
    <property type="entry name" value="MmeI_hel"/>
    <property type="match status" value="1"/>
</dbReference>
<keyword evidence="11" id="KW-1185">Reference proteome</keyword>
<comment type="caution">
    <text evidence="10">The sequence shown here is derived from an EMBL/GenBank/DDBJ whole genome shotgun (WGS) entry which is preliminary data.</text>
</comment>
<name>A0ABW5P1P5_9DEIO</name>
<dbReference type="Gene3D" id="3.40.50.150">
    <property type="entry name" value="Vaccinia Virus protein VP39"/>
    <property type="match status" value="1"/>
</dbReference>
<dbReference type="SUPFAM" id="SSF53335">
    <property type="entry name" value="S-adenosyl-L-methionine-dependent methyltransferases"/>
    <property type="match status" value="1"/>
</dbReference>
<evidence type="ECO:0000259" key="6">
    <source>
        <dbReference type="Pfam" id="PF20464"/>
    </source>
</evidence>
<feature type="region of interest" description="Disordered" evidence="5">
    <location>
        <begin position="528"/>
        <end position="554"/>
    </location>
</feature>
<dbReference type="InterPro" id="IPR002052">
    <property type="entry name" value="DNA_methylase_N6_adenine_CS"/>
</dbReference>
<dbReference type="GO" id="GO:0008168">
    <property type="term" value="F:methyltransferase activity"/>
    <property type="evidence" value="ECO:0007669"/>
    <property type="project" value="UniProtKB-KW"/>
</dbReference>
<evidence type="ECO:0000259" key="8">
    <source>
        <dbReference type="Pfam" id="PF20466"/>
    </source>
</evidence>
<comment type="catalytic activity">
    <reaction evidence="4">
        <text>a 2'-deoxyadenosine in DNA + S-adenosyl-L-methionine = an N(6)-methyl-2'-deoxyadenosine in DNA + S-adenosyl-L-homocysteine + H(+)</text>
        <dbReference type="Rhea" id="RHEA:15197"/>
        <dbReference type="Rhea" id="RHEA-COMP:12418"/>
        <dbReference type="Rhea" id="RHEA-COMP:12419"/>
        <dbReference type="ChEBI" id="CHEBI:15378"/>
        <dbReference type="ChEBI" id="CHEBI:57856"/>
        <dbReference type="ChEBI" id="CHEBI:59789"/>
        <dbReference type="ChEBI" id="CHEBI:90615"/>
        <dbReference type="ChEBI" id="CHEBI:90616"/>
        <dbReference type="EC" id="2.1.1.72"/>
    </reaction>
</comment>
<dbReference type="InterPro" id="IPR046819">
    <property type="entry name" value="MmeI_hel"/>
</dbReference>
<evidence type="ECO:0000256" key="2">
    <source>
        <dbReference type="ARBA" id="ARBA00022603"/>
    </source>
</evidence>
<evidence type="ECO:0000256" key="3">
    <source>
        <dbReference type="ARBA" id="ARBA00022679"/>
    </source>
</evidence>
<evidence type="ECO:0000256" key="5">
    <source>
        <dbReference type="SAM" id="MobiDB-lite"/>
    </source>
</evidence>
<protein>
    <recommendedName>
        <fullName evidence="1">site-specific DNA-methyltransferase (adenine-specific)</fullName>
        <ecNumber evidence="1">2.1.1.72</ecNumber>
    </recommendedName>
</protein>
<dbReference type="RefSeq" id="WP_386844325.1">
    <property type="nucleotide sequence ID" value="NZ_JBHUMK010000029.1"/>
</dbReference>
<dbReference type="Pfam" id="PF20466">
    <property type="entry name" value="MmeI_TRD"/>
    <property type="match status" value="1"/>
</dbReference>
<evidence type="ECO:0000259" key="7">
    <source>
        <dbReference type="Pfam" id="PF20465"/>
    </source>
</evidence>
<dbReference type="Proteomes" id="UP001597475">
    <property type="component" value="Unassembled WGS sequence"/>
</dbReference>
<dbReference type="Pfam" id="PF20473">
    <property type="entry name" value="MmeI_Mtase"/>
    <property type="match status" value="1"/>
</dbReference>
<accession>A0ABW5P1P5</accession>
<proteinExistence type="predicted"/>
<reference evidence="11" key="1">
    <citation type="journal article" date="2019" name="Int. J. Syst. Evol. Microbiol.">
        <title>The Global Catalogue of Microorganisms (GCM) 10K type strain sequencing project: providing services to taxonomists for standard genome sequencing and annotation.</title>
        <authorList>
            <consortium name="The Broad Institute Genomics Platform"/>
            <consortium name="The Broad Institute Genome Sequencing Center for Infectious Disease"/>
            <person name="Wu L."/>
            <person name="Ma J."/>
        </authorList>
    </citation>
    <scope>NUCLEOTIDE SEQUENCE [LARGE SCALE GENOMIC DNA]</scope>
    <source>
        <strain evidence="11">KCTC 33842</strain>
    </source>
</reference>
<gene>
    <name evidence="10" type="ORF">ACFSR9_06925</name>
</gene>
<evidence type="ECO:0000259" key="9">
    <source>
        <dbReference type="Pfam" id="PF20473"/>
    </source>
</evidence>
<dbReference type="PROSITE" id="PS00092">
    <property type="entry name" value="N6_MTASE"/>
    <property type="match status" value="1"/>
</dbReference>
<dbReference type="Pfam" id="PF20464">
    <property type="entry name" value="MmeI_N"/>
    <property type="match status" value="1"/>
</dbReference>
<dbReference type="PANTHER" id="PTHR33841:SF1">
    <property type="entry name" value="DNA METHYLTRANSFERASE A"/>
    <property type="match status" value="1"/>
</dbReference>
<dbReference type="InterPro" id="IPR046816">
    <property type="entry name" value="MmeI_Mtase"/>
</dbReference>
<evidence type="ECO:0000313" key="10">
    <source>
        <dbReference type="EMBL" id="MFD2609171.1"/>
    </source>
</evidence>
<feature type="domain" description="MmeI-like DNA-methyltransferase" evidence="9">
    <location>
        <begin position="400"/>
        <end position="684"/>
    </location>
</feature>
<evidence type="ECO:0000313" key="11">
    <source>
        <dbReference type="Proteomes" id="UP001597475"/>
    </source>
</evidence>
<dbReference type="GO" id="GO:0032259">
    <property type="term" value="P:methylation"/>
    <property type="evidence" value="ECO:0007669"/>
    <property type="project" value="UniProtKB-KW"/>
</dbReference>
<keyword evidence="3" id="KW-0808">Transferase</keyword>
<dbReference type="InterPro" id="IPR029063">
    <property type="entry name" value="SAM-dependent_MTases_sf"/>
</dbReference>
<dbReference type="InterPro" id="IPR046817">
    <property type="entry name" value="MmeI_N"/>
</dbReference>
<dbReference type="PRINTS" id="PR00507">
    <property type="entry name" value="N12N6MTFRASE"/>
</dbReference>
<dbReference type="EC" id="2.1.1.72" evidence="1"/>
<feature type="domain" description="MmeI-like N-terminal" evidence="6">
    <location>
        <begin position="1"/>
        <end position="226"/>
    </location>
</feature>